<gene>
    <name evidence="7" type="ORF">SAMN05192533_101399</name>
</gene>
<comment type="subcellular location">
    <subcellularLocation>
        <location evidence="5">Cytoplasm</location>
    </subcellularLocation>
</comment>
<dbReference type="InterPro" id="IPR023774">
    <property type="entry name" value="Put_metal_dep_hydrolase_YfiT"/>
</dbReference>
<dbReference type="SUPFAM" id="SSF109854">
    <property type="entry name" value="DinB/YfiT-like putative metalloenzymes"/>
    <property type="match status" value="1"/>
</dbReference>
<comment type="function">
    <text evidence="5">Possible metal-dependent hydrolase.</text>
</comment>
<name>A0A1H7WFE4_9BACI</name>
<dbReference type="GO" id="GO:0008270">
    <property type="term" value="F:zinc ion binding"/>
    <property type="evidence" value="ECO:0007669"/>
    <property type="project" value="UniProtKB-UniRule"/>
</dbReference>
<evidence type="ECO:0000256" key="4">
    <source>
        <dbReference type="ARBA" id="ARBA00022833"/>
    </source>
</evidence>
<dbReference type="GO" id="GO:0005737">
    <property type="term" value="C:cytoplasm"/>
    <property type="evidence" value="ECO:0007669"/>
    <property type="project" value="UniProtKB-SubCell"/>
</dbReference>
<dbReference type="Proteomes" id="UP000198553">
    <property type="component" value="Unassembled WGS sequence"/>
</dbReference>
<keyword evidence="1 5" id="KW-0963">Cytoplasm</keyword>
<evidence type="ECO:0000259" key="6">
    <source>
        <dbReference type="Pfam" id="PF12867"/>
    </source>
</evidence>
<feature type="binding site" evidence="5">
    <location>
        <position position="160"/>
    </location>
    <ligand>
        <name>Zn(2+)</name>
        <dbReference type="ChEBI" id="CHEBI:29105"/>
    </ligand>
</feature>
<evidence type="ECO:0000256" key="3">
    <source>
        <dbReference type="ARBA" id="ARBA00022801"/>
    </source>
</evidence>
<comment type="cofactor">
    <cofactor evidence="5">
        <name>Zn(2+)</name>
        <dbReference type="ChEBI" id="CHEBI:29105"/>
    </cofactor>
    <text evidence="5">Binds 1 zinc ion per subunit.</text>
</comment>
<dbReference type="InterPro" id="IPR034660">
    <property type="entry name" value="DinB/YfiT-like"/>
</dbReference>
<dbReference type="EMBL" id="FOBW01000001">
    <property type="protein sequence ID" value="SEM20243.1"/>
    <property type="molecule type" value="Genomic_DNA"/>
</dbReference>
<feature type="binding site" evidence="5">
    <location>
        <position position="65"/>
    </location>
    <ligand>
        <name>Zn(2+)</name>
        <dbReference type="ChEBI" id="CHEBI:29105"/>
    </ligand>
</feature>
<dbReference type="OrthoDB" id="9796039at2"/>
<proteinExistence type="inferred from homology"/>
<keyword evidence="4 5" id="KW-0862">Zinc</keyword>
<dbReference type="Pfam" id="PF12867">
    <property type="entry name" value="DinB_2"/>
    <property type="match status" value="1"/>
</dbReference>
<evidence type="ECO:0000313" key="7">
    <source>
        <dbReference type="EMBL" id="SEM20243.1"/>
    </source>
</evidence>
<evidence type="ECO:0000256" key="2">
    <source>
        <dbReference type="ARBA" id="ARBA00022723"/>
    </source>
</evidence>
<accession>A0A1H7WFE4</accession>
<evidence type="ECO:0000313" key="8">
    <source>
        <dbReference type="Proteomes" id="UP000198553"/>
    </source>
</evidence>
<evidence type="ECO:0000256" key="5">
    <source>
        <dbReference type="HAMAP-Rule" id="MF_01256"/>
    </source>
</evidence>
<dbReference type="AlphaFoldDB" id="A0A1H7WFE4"/>
<dbReference type="InterPro" id="IPR024775">
    <property type="entry name" value="DinB-like"/>
</dbReference>
<dbReference type="HAMAP" id="MF_01256">
    <property type="entry name" value="YfiT_hydrol"/>
    <property type="match status" value="1"/>
</dbReference>
<reference evidence="8" key="1">
    <citation type="submission" date="2016-10" db="EMBL/GenBank/DDBJ databases">
        <authorList>
            <person name="Varghese N."/>
            <person name="Submissions S."/>
        </authorList>
    </citation>
    <scope>NUCLEOTIDE SEQUENCE [LARGE SCALE GENOMIC DNA]</scope>
    <source>
        <strain evidence="8">B48,IBRC-M 10115,DSM 25386,CECT 8001</strain>
    </source>
</reference>
<organism evidence="7 8">
    <name type="scientific">Mesobacillus persicus</name>
    <dbReference type="NCBI Taxonomy" id="930146"/>
    <lineage>
        <taxon>Bacteria</taxon>
        <taxon>Bacillati</taxon>
        <taxon>Bacillota</taxon>
        <taxon>Bacilli</taxon>
        <taxon>Bacillales</taxon>
        <taxon>Bacillaceae</taxon>
        <taxon>Mesobacillus</taxon>
    </lineage>
</organism>
<dbReference type="EC" id="3.-.-.-" evidence="5"/>
<protein>
    <recommendedName>
        <fullName evidence="5">Putative metal-dependent hydrolase SAMN05192533_101399</fullName>
        <ecNumber evidence="5">3.-.-.-</ecNumber>
    </recommendedName>
</protein>
<feature type="binding site" evidence="5">
    <location>
        <position position="156"/>
    </location>
    <ligand>
        <name>Zn(2+)</name>
        <dbReference type="ChEBI" id="CHEBI:29105"/>
    </ligand>
</feature>
<sequence length="173" mass="20255">MKELQYPIGPFQPQQELSNTFIESCIREIEEAPSLFRKAVEDLSDKQLDTPYRPGGWTIRQVVHHLADSHMNSFIRLKLALTEDNPTIKPYFEEKWANLADSKQSIESSLTLLEGLHSRWAYLLKSLKPADLEKTFYHPETGPVTLAMNISLYAWHSRHHLSHITRLRERMEW</sequence>
<feature type="domain" description="DinB-like" evidence="6">
    <location>
        <begin position="29"/>
        <end position="164"/>
    </location>
</feature>
<keyword evidence="3 5" id="KW-0378">Hydrolase</keyword>
<dbReference type="RefSeq" id="WP_090740630.1">
    <property type="nucleotide sequence ID" value="NZ_FOBW01000001.1"/>
</dbReference>
<dbReference type="Gene3D" id="1.20.120.450">
    <property type="entry name" value="dinb family like domain"/>
    <property type="match status" value="1"/>
</dbReference>
<comment type="similarity">
    <text evidence="5">Belongs to the metal hydrolase YfiT family.</text>
</comment>
<keyword evidence="8" id="KW-1185">Reference proteome</keyword>
<dbReference type="STRING" id="930146.SAMN05192533_101399"/>
<evidence type="ECO:0000256" key="1">
    <source>
        <dbReference type="ARBA" id="ARBA00022490"/>
    </source>
</evidence>
<comment type="subunit">
    <text evidence="5">Homodimer.</text>
</comment>
<dbReference type="GO" id="GO:0016787">
    <property type="term" value="F:hydrolase activity"/>
    <property type="evidence" value="ECO:0007669"/>
    <property type="project" value="UniProtKB-UniRule"/>
</dbReference>
<dbReference type="NCBIfam" id="NF009807">
    <property type="entry name" value="PRK13291.1"/>
    <property type="match status" value="1"/>
</dbReference>
<keyword evidence="2 5" id="KW-0479">Metal-binding</keyword>